<accession>A0A4U6D3K7</accession>
<feature type="transmembrane region" description="Helical" evidence="1">
    <location>
        <begin position="106"/>
        <end position="130"/>
    </location>
</feature>
<dbReference type="Proteomes" id="UP000304900">
    <property type="component" value="Unassembled WGS sequence"/>
</dbReference>
<dbReference type="RefSeq" id="WP_137341321.1">
    <property type="nucleotide sequence ID" value="NZ_BSQH01000003.1"/>
</dbReference>
<dbReference type="InterPro" id="IPR052948">
    <property type="entry name" value="Low_temp-induced_all0457"/>
</dbReference>
<dbReference type="AlphaFoldDB" id="A0A4U6D3K7"/>
<gene>
    <name evidence="2" type="ORF">FDK13_17570</name>
</gene>
<dbReference type="PANTHER" id="PTHR36109">
    <property type="entry name" value="MEMBRANE PROTEIN-RELATED"/>
    <property type="match status" value="1"/>
</dbReference>
<keyword evidence="3" id="KW-1185">Reference proteome</keyword>
<comment type="caution">
    <text evidence="2">The sequence shown here is derived from an EMBL/GenBank/DDBJ whole genome shotgun (WGS) entry which is preliminary data.</text>
</comment>
<evidence type="ECO:0000313" key="2">
    <source>
        <dbReference type="EMBL" id="TKT90777.1"/>
    </source>
</evidence>
<dbReference type="PANTHER" id="PTHR36109:SF2">
    <property type="entry name" value="MEMBRANE PROTEIN"/>
    <property type="match status" value="1"/>
</dbReference>
<organism evidence="2 3">
    <name type="scientific">Dyadobacter frigoris</name>
    <dbReference type="NCBI Taxonomy" id="2576211"/>
    <lineage>
        <taxon>Bacteria</taxon>
        <taxon>Pseudomonadati</taxon>
        <taxon>Bacteroidota</taxon>
        <taxon>Cytophagia</taxon>
        <taxon>Cytophagales</taxon>
        <taxon>Spirosomataceae</taxon>
        <taxon>Dyadobacter</taxon>
    </lineage>
</organism>
<keyword evidence="1" id="KW-0472">Membrane</keyword>
<evidence type="ECO:0000256" key="1">
    <source>
        <dbReference type="SAM" id="Phobius"/>
    </source>
</evidence>
<name>A0A4U6D3K7_9BACT</name>
<reference evidence="2 3" key="1">
    <citation type="submission" date="2019-05" db="EMBL/GenBank/DDBJ databases">
        <title>Dyadobacter AR-3-8 sp. nov., isolated from arctic soil.</title>
        <authorList>
            <person name="Chaudhary D.K."/>
        </authorList>
    </citation>
    <scope>NUCLEOTIDE SEQUENCE [LARGE SCALE GENOMIC DNA]</scope>
    <source>
        <strain evidence="2 3">AR-3-8</strain>
    </source>
</reference>
<evidence type="ECO:0008006" key="4">
    <source>
        <dbReference type="Google" id="ProtNLM"/>
    </source>
</evidence>
<dbReference type="OrthoDB" id="956794at2"/>
<sequence length="183" mass="18895">MDTNKSINTRITGIFLTIADADGAYEALLNKGYARENISVVMSDVTHKGHFLKVEDESVETSHTLEDAGRGALLGGTAGAIVSAIAAIGSNLALPGFGLVLMGPLLAGLTGAAAGSIAGGTVGAIIGAGYPDEHKEYYETSIQEGGVMMSVSPKNALDKVEITEAFEKNNGQRIYSGDHNVVL</sequence>
<dbReference type="EMBL" id="SZVO01000008">
    <property type="protein sequence ID" value="TKT90777.1"/>
    <property type="molecule type" value="Genomic_DNA"/>
</dbReference>
<protein>
    <recommendedName>
        <fullName evidence="4">DUF1269 domain-containing protein</fullName>
    </recommendedName>
</protein>
<keyword evidence="1" id="KW-1133">Transmembrane helix</keyword>
<proteinExistence type="predicted"/>
<feature type="transmembrane region" description="Helical" evidence="1">
    <location>
        <begin position="72"/>
        <end position="94"/>
    </location>
</feature>
<evidence type="ECO:0000313" key="3">
    <source>
        <dbReference type="Proteomes" id="UP000304900"/>
    </source>
</evidence>
<keyword evidence="1" id="KW-0812">Transmembrane</keyword>